<reference evidence="4" key="1">
    <citation type="journal article" date="2020" name="Microorganisms">
        <title>Reliable Identification of Environmental Pseudomonas Isolates Using the rpoD Gene.</title>
        <authorList>
            <consortium name="The Broad Institute Genome Sequencing Platform"/>
            <person name="Girard L."/>
            <person name="Lood C."/>
            <person name="Rokni-Zadeh H."/>
            <person name="van Noort V."/>
            <person name="Lavigne R."/>
            <person name="De Mot R."/>
        </authorList>
    </citation>
    <scope>NUCLEOTIDE SEQUENCE</scope>
    <source>
        <strain evidence="4">OE 48.2</strain>
    </source>
</reference>
<dbReference type="PANTHER" id="PTHR33121">
    <property type="entry name" value="CYCLIC DI-GMP PHOSPHODIESTERASE PDEF"/>
    <property type="match status" value="1"/>
</dbReference>
<dbReference type="RefSeq" id="WP_093431988.1">
    <property type="nucleotide sequence ID" value="NZ_CATKQI010000071.1"/>
</dbReference>
<proteinExistence type="predicted"/>
<dbReference type="CDD" id="cd01948">
    <property type="entry name" value="EAL"/>
    <property type="match status" value="1"/>
</dbReference>
<dbReference type="Gene3D" id="3.40.50.2300">
    <property type="match status" value="1"/>
</dbReference>
<dbReference type="GO" id="GO:0071111">
    <property type="term" value="F:cyclic-guanylate-specific phosphodiesterase activity"/>
    <property type="evidence" value="ECO:0007669"/>
    <property type="project" value="InterPro"/>
</dbReference>
<dbReference type="KEGG" id="pze:HU754_019775"/>
<dbReference type="PROSITE" id="PS50110">
    <property type="entry name" value="RESPONSE_REGULATORY"/>
    <property type="match status" value="1"/>
</dbReference>
<dbReference type="InterPro" id="IPR001789">
    <property type="entry name" value="Sig_transdc_resp-reg_receiver"/>
</dbReference>
<feature type="domain" description="Response regulatory" evidence="2">
    <location>
        <begin position="5"/>
        <end position="126"/>
    </location>
</feature>
<dbReference type="EMBL" id="CP077090">
    <property type="protein sequence ID" value="QXI10046.1"/>
    <property type="molecule type" value="Genomic_DNA"/>
</dbReference>
<accession>A0A9E6NLS0</accession>
<reference evidence="4" key="2">
    <citation type="journal article" date="2021" name="Microorganisms">
        <title>The Ever-Expanding Pseudomonas Genus: Description of 43 New Species and Partition of the Pseudomonas putida Group.</title>
        <authorList>
            <person name="Girard L."/>
            <person name="Lood C."/>
            <person name="Hofte M."/>
            <person name="Vandamme P."/>
            <person name="Rokni-Zadeh H."/>
            <person name="van Noort V."/>
            <person name="Lavigne R."/>
            <person name="De Mot R."/>
        </authorList>
    </citation>
    <scope>NUCLEOTIDE SEQUENCE</scope>
    <source>
        <strain evidence="4">OE 48.2</strain>
    </source>
</reference>
<dbReference type="SUPFAM" id="SSF52172">
    <property type="entry name" value="CheY-like"/>
    <property type="match status" value="1"/>
</dbReference>
<feature type="modified residue" description="4-aspartylphosphate" evidence="1">
    <location>
        <position position="56"/>
    </location>
</feature>
<dbReference type="PROSITE" id="PS50883">
    <property type="entry name" value="EAL"/>
    <property type="match status" value="1"/>
</dbReference>
<evidence type="ECO:0000256" key="1">
    <source>
        <dbReference type="PROSITE-ProRule" id="PRU00169"/>
    </source>
</evidence>
<dbReference type="SMART" id="SM00448">
    <property type="entry name" value="REC"/>
    <property type="match status" value="1"/>
</dbReference>
<name>A0A9E6NLS0_9PSED</name>
<dbReference type="InterPro" id="IPR001633">
    <property type="entry name" value="EAL_dom"/>
</dbReference>
<dbReference type="InterPro" id="IPR035919">
    <property type="entry name" value="EAL_sf"/>
</dbReference>
<dbReference type="Proteomes" id="UP000627092">
    <property type="component" value="Chromosome"/>
</dbReference>
<dbReference type="AlphaFoldDB" id="A0A9E6NLS0"/>
<dbReference type="Gene3D" id="3.20.20.450">
    <property type="entry name" value="EAL domain"/>
    <property type="match status" value="1"/>
</dbReference>
<feature type="domain" description="EAL" evidence="3">
    <location>
        <begin position="140"/>
        <end position="392"/>
    </location>
</feature>
<keyword evidence="1" id="KW-0597">Phosphoprotein</keyword>
<dbReference type="SUPFAM" id="SSF141868">
    <property type="entry name" value="EAL domain-like"/>
    <property type="match status" value="1"/>
</dbReference>
<evidence type="ECO:0000259" key="3">
    <source>
        <dbReference type="PROSITE" id="PS50883"/>
    </source>
</evidence>
<dbReference type="SMART" id="SM00052">
    <property type="entry name" value="EAL"/>
    <property type="match status" value="1"/>
</dbReference>
<evidence type="ECO:0000259" key="2">
    <source>
        <dbReference type="PROSITE" id="PS50110"/>
    </source>
</evidence>
<dbReference type="InterPro" id="IPR050706">
    <property type="entry name" value="Cyclic-di-GMP_PDE-like"/>
</dbReference>
<dbReference type="InterPro" id="IPR011006">
    <property type="entry name" value="CheY-like_superfamily"/>
</dbReference>
<evidence type="ECO:0000313" key="4">
    <source>
        <dbReference type="EMBL" id="QXI10046.1"/>
    </source>
</evidence>
<protein>
    <submittedName>
        <fullName evidence="4">EAL domain-containing response regulator</fullName>
    </submittedName>
</protein>
<evidence type="ECO:0000313" key="5">
    <source>
        <dbReference type="Proteomes" id="UP000627092"/>
    </source>
</evidence>
<dbReference type="Pfam" id="PF00563">
    <property type="entry name" value="EAL"/>
    <property type="match status" value="1"/>
</dbReference>
<sequence>MTSPRILVLENHEFARNVLVRMLQRLSVRDVLQAPDAEQAMVQMHLQGGVDIVICDLTDRGLDCLEFLRVASHSGMVRAVLLCSELPPELARTLGQMASLGGLQLLGVLSRPVQLRALNRLLYRYKHGRIPPVLAPPSKELPHEDEVRRGLALGEFRAWFQPQFQLHSGAVIGVEALVRWQHPARGTLLPCDFLSAVLAYDLTDQMFKQLLEQGLNLLGILRHRGVALQLAFNLHASQLTHSALVEHIKRALERHGFNGSVLMLELAENGLLDCPPGTQENLLRLRLLGCGLAVDDFGVGFSSLKLMCQLPFTQIKLDGRFVQHLDRQRNRAMVASTRVLARSLGMDLVIEGISSPKVLEHVRELECEMGQGYYLARPMNGHDLLQWLEKPEGER</sequence>
<gene>
    <name evidence="4" type="ORF">HU754_019775</name>
</gene>
<dbReference type="GO" id="GO:0000160">
    <property type="term" value="P:phosphorelay signal transduction system"/>
    <property type="evidence" value="ECO:0007669"/>
    <property type="project" value="InterPro"/>
</dbReference>
<organism evidence="4 5">
    <name type="scientific">Pseudomonas zeae</name>
    <dbReference type="NCBI Taxonomy" id="2745510"/>
    <lineage>
        <taxon>Bacteria</taxon>
        <taxon>Pseudomonadati</taxon>
        <taxon>Pseudomonadota</taxon>
        <taxon>Gammaproteobacteria</taxon>
        <taxon>Pseudomonadales</taxon>
        <taxon>Pseudomonadaceae</taxon>
        <taxon>Pseudomonas</taxon>
    </lineage>
</organism>
<dbReference type="PANTHER" id="PTHR33121:SF70">
    <property type="entry name" value="SIGNALING PROTEIN YKOW"/>
    <property type="match status" value="1"/>
</dbReference>